<feature type="active site" description="Proton donor" evidence="4">
    <location>
        <position position="108"/>
    </location>
</feature>
<dbReference type="SUPFAM" id="SSF53328">
    <property type="entry name" value="Formyltransferase"/>
    <property type="match status" value="1"/>
</dbReference>
<feature type="binding site" evidence="4">
    <location>
        <begin position="89"/>
        <end position="92"/>
    </location>
    <ligand>
        <name>(6R)-10-formyltetrahydrofolate</name>
        <dbReference type="ChEBI" id="CHEBI:195366"/>
    </ligand>
</feature>
<comment type="catalytic activity">
    <reaction evidence="4">
        <text>N(1)-(5-phospho-beta-D-ribosyl)glycinamide + (6R)-10-formyltetrahydrofolate = N(2)-formyl-N(1)-(5-phospho-beta-D-ribosyl)glycinamide + (6S)-5,6,7,8-tetrahydrofolate + H(+)</text>
        <dbReference type="Rhea" id="RHEA:15053"/>
        <dbReference type="ChEBI" id="CHEBI:15378"/>
        <dbReference type="ChEBI" id="CHEBI:57453"/>
        <dbReference type="ChEBI" id="CHEBI:143788"/>
        <dbReference type="ChEBI" id="CHEBI:147286"/>
        <dbReference type="ChEBI" id="CHEBI:195366"/>
        <dbReference type="EC" id="2.1.2.2"/>
    </reaction>
</comment>
<dbReference type="Pfam" id="PF00551">
    <property type="entry name" value="Formyl_trans_N"/>
    <property type="match status" value="1"/>
</dbReference>
<name>A0A5C8KZ86_9GAMM</name>
<feature type="region of interest" description="Disordered" evidence="5">
    <location>
        <begin position="217"/>
        <end position="244"/>
    </location>
</feature>
<dbReference type="InterPro" id="IPR036477">
    <property type="entry name" value="Formyl_transf_N_sf"/>
</dbReference>
<dbReference type="HAMAP" id="MF_01930">
    <property type="entry name" value="PurN"/>
    <property type="match status" value="1"/>
</dbReference>
<feature type="binding site" evidence="4">
    <location>
        <begin position="11"/>
        <end position="13"/>
    </location>
    <ligand>
        <name>N(1)-(5-phospho-beta-D-ribosyl)glycinamide</name>
        <dbReference type="ChEBI" id="CHEBI:143788"/>
    </ligand>
</feature>
<dbReference type="InterPro" id="IPR004607">
    <property type="entry name" value="GART"/>
</dbReference>
<keyword evidence="3 4" id="KW-0658">Purine biosynthesis</keyword>
<dbReference type="Gene3D" id="3.40.50.170">
    <property type="entry name" value="Formyl transferase, N-terminal domain"/>
    <property type="match status" value="1"/>
</dbReference>
<dbReference type="OrthoDB" id="9806170at2"/>
<evidence type="ECO:0000256" key="2">
    <source>
        <dbReference type="ARBA" id="ARBA00022679"/>
    </source>
</evidence>
<gene>
    <name evidence="4" type="primary">purN</name>
    <name evidence="7" type="ORF">FU658_04670</name>
</gene>
<comment type="similarity">
    <text evidence="4">Belongs to the GART family.</text>
</comment>
<evidence type="ECO:0000259" key="6">
    <source>
        <dbReference type="Pfam" id="PF00551"/>
    </source>
</evidence>
<dbReference type="PANTHER" id="PTHR43369:SF2">
    <property type="entry name" value="PHOSPHORIBOSYLGLYCINAMIDE FORMYLTRANSFERASE"/>
    <property type="match status" value="1"/>
</dbReference>
<feature type="domain" description="Formyl transferase N-terminal" evidence="6">
    <location>
        <begin position="1"/>
        <end position="179"/>
    </location>
</feature>
<dbReference type="PANTHER" id="PTHR43369">
    <property type="entry name" value="PHOSPHORIBOSYLGLYCINAMIDE FORMYLTRANSFERASE"/>
    <property type="match status" value="1"/>
</dbReference>
<dbReference type="InterPro" id="IPR002376">
    <property type="entry name" value="Formyl_transf_N"/>
</dbReference>
<dbReference type="Proteomes" id="UP000321248">
    <property type="component" value="Unassembled WGS sequence"/>
</dbReference>
<dbReference type="UniPathway" id="UPA00074">
    <property type="reaction ID" value="UER00126"/>
</dbReference>
<feature type="binding site" evidence="4">
    <location>
        <position position="106"/>
    </location>
    <ligand>
        <name>(6R)-10-formyltetrahydrofolate</name>
        <dbReference type="ChEBI" id="CHEBI:195366"/>
    </ligand>
</feature>
<dbReference type="EMBL" id="VRTS01000002">
    <property type="protein sequence ID" value="TXK65083.1"/>
    <property type="molecule type" value="Genomic_DNA"/>
</dbReference>
<comment type="pathway">
    <text evidence="1 4">Purine metabolism; IMP biosynthesis via de novo pathway; N(2)-formyl-N(1)-(5-phospho-D-ribosyl)glycinamide from N(1)-(5-phospho-D-ribosyl)glycinamide (10-formyl THF route): step 1/1.</text>
</comment>
<comment type="function">
    <text evidence="4">Catalyzes the transfer of a formyl group from 10-formyltetrahydrofolate to 5-phospho-ribosyl-glycinamide (GAR), producing 5-phospho-ribosyl-N-formylglycinamide (FGAR) and tetrahydrofolate.</text>
</comment>
<protein>
    <recommendedName>
        <fullName evidence="4">Phosphoribosylglycinamide formyltransferase</fullName>
        <ecNumber evidence="4">2.1.2.2</ecNumber>
    </recommendedName>
    <alternativeName>
        <fullName evidence="4">5'-phosphoribosylglycinamide transformylase</fullName>
    </alternativeName>
    <alternativeName>
        <fullName evidence="4">GAR transformylase</fullName>
        <shortName evidence="4">GART</shortName>
    </alternativeName>
</protein>
<reference evidence="7 8" key="1">
    <citation type="submission" date="2019-08" db="EMBL/GenBank/DDBJ databases">
        <authorList>
            <person name="Karlyshev A.V."/>
        </authorList>
    </citation>
    <scope>NUCLEOTIDE SEQUENCE [LARGE SCALE GENOMIC DNA]</scope>
    <source>
        <strain evidence="7 8">Alg18-2.2</strain>
    </source>
</reference>
<dbReference type="CDD" id="cd08645">
    <property type="entry name" value="FMT_core_GART"/>
    <property type="match status" value="1"/>
</dbReference>
<feature type="site" description="Raises pKa of active site His" evidence="4">
    <location>
        <position position="144"/>
    </location>
</feature>
<feature type="binding site" evidence="4">
    <location>
        <position position="64"/>
    </location>
    <ligand>
        <name>(6R)-10-formyltetrahydrofolate</name>
        <dbReference type="ChEBI" id="CHEBI:195366"/>
    </ligand>
</feature>
<evidence type="ECO:0000256" key="4">
    <source>
        <dbReference type="HAMAP-Rule" id="MF_01930"/>
    </source>
</evidence>
<dbReference type="EC" id="2.1.2.2" evidence="4"/>
<comment type="caution">
    <text evidence="7">The sequence shown here is derived from an EMBL/GenBank/DDBJ whole genome shotgun (WGS) entry which is preliminary data.</text>
</comment>
<evidence type="ECO:0000256" key="1">
    <source>
        <dbReference type="ARBA" id="ARBA00005054"/>
    </source>
</evidence>
<sequence length="244" mass="25674">MRLAVLASGRGSNFQALLDARAAGRLDVEFVGVFSDRPKAAVLARASAAGVHAVALAPRDFATRAAHDESLFSAIADVQPDLIVCAGYMRLIDGSQVRRFAGRMVNIHPSLLPKYPGLDTHARALAAGDREHGTSVHYVIPALDAGPVIAQARVPVLPGDDATSLANRVLEREHPLLVASVGLIAQGRVSQHDGQVVFDGRPLRVPLQLGPDQELSIDEANQDSPRPSGHFGPGTGHGEHTGGL</sequence>
<organism evidence="7 8">
    <name type="scientific">Alkalisalibacterium limincola</name>
    <dbReference type="NCBI Taxonomy" id="2699169"/>
    <lineage>
        <taxon>Bacteria</taxon>
        <taxon>Pseudomonadati</taxon>
        <taxon>Pseudomonadota</taxon>
        <taxon>Gammaproteobacteria</taxon>
        <taxon>Lysobacterales</taxon>
        <taxon>Lysobacteraceae</taxon>
        <taxon>Alkalisalibacterium</taxon>
    </lineage>
</organism>
<evidence type="ECO:0000256" key="3">
    <source>
        <dbReference type="ARBA" id="ARBA00022755"/>
    </source>
</evidence>
<dbReference type="GO" id="GO:0005829">
    <property type="term" value="C:cytosol"/>
    <property type="evidence" value="ECO:0007669"/>
    <property type="project" value="TreeGrafter"/>
</dbReference>
<evidence type="ECO:0000256" key="5">
    <source>
        <dbReference type="SAM" id="MobiDB-lite"/>
    </source>
</evidence>
<dbReference type="NCBIfam" id="TIGR00639">
    <property type="entry name" value="PurN"/>
    <property type="match status" value="1"/>
</dbReference>
<dbReference type="AlphaFoldDB" id="A0A5C8KZ86"/>
<proteinExistence type="inferred from homology"/>
<keyword evidence="2 4" id="KW-0808">Transferase</keyword>
<evidence type="ECO:0000313" key="7">
    <source>
        <dbReference type="EMBL" id="TXK65083.1"/>
    </source>
</evidence>
<evidence type="ECO:0000313" key="8">
    <source>
        <dbReference type="Proteomes" id="UP000321248"/>
    </source>
</evidence>
<keyword evidence="8" id="KW-1185">Reference proteome</keyword>
<accession>A0A5C8KZ86</accession>
<dbReference type="GO" id="GO:0004644">
    <property type="term" value="F:phosphoribosylglycinamide formyltransferase activity"/>
    <property type="evidence" value="ECO:0007669"/>
    <property type="project" value="UniProtKB-UniRule"/>
</dbReference>
<dbReference type="GO" id="GO:0006189">
    <property type="term" value="P:'de novo' IMP biosynthetic process"/>
    <property type="evidence" value="ECO:0007669"/>
    <property type="project" value="UniProtKB-UniRule"/>
</dbReference>